<dbReference type="RefSeq" id="WP_075268836.1">
    <property type="nucleotide sequence ID" value="NZ_CP014332.1"/>
</dbReference>
<proteinExistence type="predicted"/>
<evidence type="ECO:0000313" key="2">
    <source>
        <dbReference type="Proteomes" id="UP000185473"/>
    </source>
</evidence>
<name>A0A1L6R8V0_9LACO</name>
<gene>
    <name evidence="1" type="ORF">FOL01_0118</name>
</gene>
<dbReference type="EMBL" id="CP014332">
    <property type="protein sequence ID" value="APS40977.1"/>
    <property type="molecule type" value="Genomic_DNA"/>
</dbReference>
<dbReference type="AlphaFoldDB" id="A0A1L6R8V0"/>
<dbReference type="Proteomes" id="UP000185473">
    <property type="component" value="Chromosome"/>
</dbReference>
<sequence length="74" mass="8934">MRIDLNKNDAAKLNYLLDLLKTLADNFDTYYFYEIENYVMFDKNGNLIKESLQIDNMNFIDRIQHELSYNSEKE</sequence>
<evidence type="ECO:0000313" key="1">
    <source>
        <dbReference type="EMBL" id="APS40977.1"/>
    </source>
</evidence>
<keyword evidence="2" id="KW-1185">Reference proteome</keyword>
<reference evidence="1 2" key="1">
    <citation type="submission" date="2016-02" db="EMBL/GenBank/DDBJ databases">
        <title>Complete Genome Sequence of Weissella jogaejeotgali FOL01.</title>
        <authorList>
            <person name="Lee J.-H."/>
            <person name="Ku H.-J."/>
        </authorList>
    </citation>
    <scope>NUCLEOTIDE SEQUENCE [LARGE SCALE GENOMIC DNA]</scope>
    <source>
        <strain evidence="1 2">FOL01</strain>
    </source>
</reference>
<protein>
    <submittedName>
        <fullName evidence="1">Uncharacterized protein</fullName>
    </submittedName>
</protein>
<accession>A0A1L6R8V0</accession>
<organism evidence="1 2">
    <name type="scientific">Weissella jogaejeotgali</name>
    <dbReference type="NCBI Taxonomy" id="1631871"/>
    <lineage>
        <taxon>Bacteria</taxon>
        <taxon>Bacillati</taxon>
        <taxon>Bacillota</taxon>
        <taxon>Bacilli</taxon>
        <taxon>Lactobacillales</taxon>
        <taxon>Lactobacillaceae</taxon>
        <taxon>Weissella</taxon>
    </lineage>
</organism>
<dbReference type="STRING" id="1631871.FOL01_0118"/>
<dbReference type="KEGG" id="wjo:FOL01_0118"/>